<gene>
    <name evidence="7" type="ordered locus">LBA0477</name>
</gene>
<dbReference type="GO" id="GO:0043565">
    <property type="term" value="F:sequence-specific DNA binding"/>
    <property type="evidence" value="ECO:0007669"/>
    <property type="project" value="TreeGrafter"/>
</dbReference>
<dbReference type="PIRSF" id="PIRSF000398">
    <property type="entry name" value="M_m6A_EcoRV"/>
    <property type="match status" value="1"/>
</dbReference>
<dbReference type="InterPro" id="IPR002052">
    <property type="entry name" value="DNA_methylase_N6_adenine_CS"/>
</dbReference>
<evidence type="ECO:0000256" key="5">
    <source>
        <dbReference type="ARBA" id="ARBA00022691"/>
    </source>
</evidence>
<keyword evidence="8" id="KW-1185">Reference proteome</keyword>
<dbReference type="Gene3D" id="3.40.50.150">
    <property type="entry name" value="Vaccinia Virus protein VP39"/>
    <property type="match status" value="1"/>
</dbReference>
<dbReference type="Proteomes" id="UP000006381">
    <property type="component" value="Chromosome"/>
</dbReference>
<dbReference type="GO" id="GO:1904047">
    <property type="term" value="F:S-adenosyl-L-methionine binding"/>
    <property type="evidence" value="ECO:0007669"/>
    <property type="project" value="TreeGrafter"/>
</dbReference>
<evidence type="ECO:0000256" key="6">
    <source>
        <dbReference type="ARBA" id="ARBA00047942"/>
    </source>
</evidence>
<name>Q5FLR2_LACAC</name>
<dbReference type="PROSITE" id="PS00092">
    <property type="entry name" value="N6_MTASE"/>
    <property type="match status" value="1"/>
</dbReference>
<dbReference type="InterPro" id="IPR029063">
    <property type="entry name" value="SAM-dependent_MTases_sf"/>
</dbReference>
<comment type="catalytic activity">
    <reaction evidence="6">
        <text>a 2'-deoxyadenosine in DNA + S-adenosyl-L-methionine = an N(6)-methyl-2'-deoxyadenosine in DNA + S-adenosyl-L-homocysteine + H(+)</text>
        <dbReference type="Rhea" id="RHEA:15197"/>
        <dbReference type="Rhea" id="RHEA-COMP:12418"/>
        <dbReference type="Rhea" id="RHEA-COMP:12419"/>
        <dbReference type="ChEBI" id="CHEBI:15378"/>
        <dbReference type="ChEBI" id="CHEBI:57856"/>
        <dbReference type="ChEBI" id="CHEBI:59789"/>
        <dbReference type="ChEBI" id="CHEBI:90615"/>
        <dbReference type="ChEBI" id="CHEBI:90616"/>
        <dbReference type="EC" id="2.1.1.72"/>
    </reaction>
</comment>
<dbReference type="EC" id="2.1.1.72" evidence="2"/>
<dbReference type="Gene3D" id="1.10.1020.10">
    <property type="entry name" value="Adenine-specific Methyltransferase, Domain 2"/>
    <property type="match status" value="1"/>
</dbReference>
<dbReference type="GO" id="GO:0009007">
    <property type="term" value="F:site-specific DNA-methyltransferase (adenine-specific) activity"/>
    <property type="evidence" value="ECO:0007669"/>
    <property type="project" value="UniProtKB-EC"/>
</dbReference>
<protein>
    <recommendedName>
        <fullName evidence="2">site-specific DNA-methyltransferase (adenine-specific)</fullName>
        <ecNumber evidence="2">2.1.1.72</ecNumber>
    </recommendedName>
</protein>
<sequence>MPMTKSPLRYPGGKSQLSSYVEHLLKINDINNTYIEPFAGGFGVGLELLYSNSINNVVLNDLDPSIYSIWNYILNDTTHFLDLIKATPVTIEEWSRQKAIKNDNSVNEYSIEKAFASFFLNRTNISGIINGGPIGGKNQNSKYKIDCRFNKEKLIKKIKKISSYNSRIKLTNLDANDFILREIPKYDEKSTFIFFDPPYYKQGKNLYLSFVHADEHERLANNIIDLKDYKWITTYDVEEKILELYKPYVQSFTYRLRYSANKKKSAKEYIFANRNTKLESFEKVTLTKI</sequence>
<dbReference type="Pfam" id="PF02086">
    <property type="entry name" value="MethyltransfD12"/>
    <property type="match status" value="1"/>
</dbReference>
<dbReference type="OrthoDB" id="9805629at2"/>
<keyword evidence="3 7" id="KW-0489">Methyltransferase</keyword>
<dbReference type="PANTHER" id="PTHR30481:SF2">
    <property type="entry name" value="SITE-SPECIFIC DNA-METHYLTRANSFERASE (ADENINE-SPECIFIC)"/>
    <property type="match status" value="1"/>
</dbReference>
<dbReference type="HOGENOM" id="CLU_063430_4_0_9"/>
<dbReference type="GO" id="GO:0009307">
    <property type="term" value="P:DNA restriction-modification system"/>
    <property type="evidence" value="ECO:0007669"/>
    <property type="project" value="InterPro"/>
</dbReference>
<dbReference type="InterPro" id="IPR012263">
    <property type="entry name" value="M_m6A_EcoRV"/>
</dbReference>
<dbReference type="RefSeq" id="WP_003546167.1">
    <property type="nucleotide sequence ID" value="NC_006814.3"/>
</dbReference>
<dbReference type="KEGG" id="lac:LBA0477"/>
<comment type="similarity">
    <text evidence="1">Belongs to the N(4)/N(6)-methyltransferase family.</text>
</comment>
<dbReference type="STRING" id="272621.LBA0477"/>
<dbReference type="PATRIC" id="fig|272621.13.peg.456"/>
<dbReference type="InterPro" id="IPR023095">
    <property type="entry name" value="Ade_MeTrfase_dom_2"/>
</dbReference>
<dbReference type="GO" id="GO:0032259">
    <property type="term" value="P:methylation"/>
    <property type="evidence" value="ECO:0007669"/>
    <property type="project" value="UniProtKB-KW"/>
</dbReference>
<dbReference type="SUPFAM" id="SSF53335">
    <property type="entry name" value="S-adenosyl-L-methionine-dependent methyltransferases"/>
    <property type="match status" value="1"/>
</dbReference>
<dbReference type="AlphaFoldDB" id="Q5FLR2"/>
<dbReference type="PANTHER" id="PTHR30481">
    <property type="entry name" value="DNA ADENINE METHYLASE"/>
    <property type="match status" value="1"/>
</dbReference>
<evidence type="ECO:0000256" key="2">
    <source>
        <dbReference type="ARBA" id="ARBA00011900"/>
    </source>
</evidence>
<dbReference type="BioCyc" id="LACI272621:G1G49-502-MONOMER"/>
<evidence type="ECO:0000313" key="8">
    <source>
        <dbReference type="Proteomes" id="UP000006381"/>
    </source>
</evidence>
<dbReference type="PRINTS" id="PR00505">
    <property type="entry name" value="D12N6MTFRASE"/>
</dbReference>
<evidence type="ECO:0000256" key="3">
    <source>
        <dbReference type="ARBA" id="ARBA00022603"/>
    </source>
</evidence>
<evidence type="ECO:0000313" key="7">
    <source>
        <dbReference type="EMBL" id="AAV42362.1"/>
    </source>
</evidence>
<keyword evidence="5" id="KW-0949">S-adenosyl-L-methionine</keyword>
<organism evidence="8">
    <name type="scientific">Lactobacillus acidophilus (strain ATCC 700396 / NCK56 / N2 / NCFM)</name>
    <dbReference type="NCBI Taxonomy" id="272621"/>
    <lineage>
        <taxon>Bacteria</taxon>
        <taxon>Bacillati</taxon>
        <taxon>Bacillota</taxon>
        <taxon>Bacilli</taxon>
        <taxon>Lactobacillales</taxon>
        <taxon>Lactobacillaceae</taxon>
        <taxon>Lactobacillus</taxon>
    </lineage>
</organism>
<proteinExistence type="inferred from homology"/>
<keyword evidence="4 7" id="KW-0808">Transferase</keyword>
<reference evidence="7 8" key="1">
    <citation type="journal article" date="2005" name="Proc. Natl. Acad. Sci. U.S.A.">
        <title>Complete genome sequence of the probiotic lactic acid bacterium Lactobacillus acidophilus NCFM.</title>
        <authorList>
            <person name="Altermann E."/>
            <person name="Russell W.M."/>
            <person name="Azcarate-Peril M.A."/>
            <person name="Barrangou R."/>
            <person name="Buck B.L."/>
            <person name="McAuliffe O."/>
            <person name="Souther N."/>
            <person name="Dobson A."/>
            <person name="Duong T."/>
            <person name="Callanan M."/>
            <person name="Lick S."/>
            <person name="Hamrick A."/>
            <person name="Cano R."/>
            <person name="Klaenhammer T.R."/>
        </authorList>
    </citation>
    <scope>NUCLEOTIDE SEQUENCE [LARGE SCALE GENOMIC DNA]</scope>
    <source>
        <strain evidence="8">ATCC 700396 / NCK56 / N2 / NCFM</strain>
    </source>
</reference>
<dbReference type="GO" id="GO:0006298">
    <property type="term" value="P:mismatch repair"/>
    <property type="evidence" value="ECO:0007669"/>
    <property type="project" value="TreeGrafter"/>
</dbReference>
<dbReference type="REBASE" id="10804">
    <property type="entry name" value="M1.LacNCFMORF477P"/>
</dbReference>
<accession>Q5FLR2</accession>
<evidence type="ECO:0000256" key="4">
    <source>
        <dbReference type="ARBA" id="ARBA00022679"/>
    </source>
</evidence>
<dbReference type="eggNOG" id="COG0338">
    <property type="taxonomic scope" value="Bacteria"/>
</dbReference>
<evidence type="ECO:0000256" key="1">
    <source>
        <dbReference type="ARBA" id="ARBA00006594"/>
    </source>
</evidence>
<dbReference type="EMBL" id="CP000033">
    <property type="protein sequence ID" value="AAV42362.1"/>
    <property type="molecule type" value="Genomic_DNA"/>
</dbReference>
<dbReference type="InterPro" id="IPR012327">
    <property type="entry name" value="MeTrfase_D12"/>
</dbReference>